<dbReference type="InterPro" id="IPR036259">
    <property type="entry name" value="MFS_trans_sf"/>
</dbReference>
<name>A0A072PA60_9EURO</name>
<feature type="transmembrane region" description="Helical" evidence="7">
    <location>
        <begin position="289"/>
        <end position="310"/>
    </location>
</feature>
<comment type="caution">
    <text evidence="9">The sequence shown here is derived from an EMBL/GenBank/DDBJ whole genome shotgun (WGS) entry which is preliminary data.</text>
</comment>
<dbReference type="PANTHER" id="PTHR23501">
    <property type="entry name" value="MAJOR FACILITATOR SUPERFAMILY"/>
    <property type="match status" value="1"/>
</dbReference>
<evidence type="ECO:0000256" key="3">
    <source>
        <dbReference type="ARBA" id="ARBA00022692"/>
    </source>
</evidence>
<evidence type="ECO:0000313" key="10">
    <source>
        <dbReference type="Proteomes" id="UP000027920"/>
    </source>
</evidence>
<sequence length="575" mass="60936">MSTQATVHNAHASPETALTMLATTPSATEIDAVGSEKKDTKPISDTSTHNGGDDCIEKPTGLALCILLAAVFSSGFLMALNGSMVATALPQITTHFHSLKDIGWYGSAYLVSTCTMQPLAGKIYTHFPIKVTYLAFSFIFFIGSLLAATATTSAVVIVGRGVQGIGGAGIVNGAFMTIAAAGPEGNKPILVGVAVTLGTIGSITGPMIGGALTEISWRWCFYVNLPAGGLVLCAFWLIKIPEQMRKPPVRPNLKKIITEELDLVGFLLFAPACIMLLLAIAWGGNEYSWASPTIIGLFCGAFVTSLIFGFWEFKKGETAMIPPRFLRNNLVVFGCCTSCFQNGGMLLLSYYLPLWFQVVKNASPTMSGVDVLPTAISQALSAVMVGKLVQVIGYCTPWAIFGAVVASIGGGLLTTLHPPSTTADWIGYQVLIGFGRAPGVQMPVTAVQGLLKPNEVALATSQIFFFQYLGAAVFISVGETIFSNTLRTGIQSNAPNLDAEAIIAAGAFGFRSFVAEKDIPGVLQAYNHAITTTYYLALGGTCAAFFTSFGMGWQRLPKRNKSTKKAEKDSEEDTA</sequence>
<dbReference type="GO" id="GO:0022857">
    <property type="term" value="F:transmembrane transporter activity"/>
    <property type="evidence" value="ECO:0007669"/>
    <property type="project" value="InterPro"/>
</dbReference>
<feature type="transmembrane region" description="Helical" evidence="7">
    <location>
        <begin position="463"/>
        <end position="482"/>
    </location>
</feature>
<organism evidence="9 10">
    <name type="scientific">Exophiala aquamarina CBS 119918</name>
    <dbReference type="NCBI Taxonomy" id="1182545"/>
    <lineage>
        <taxon>Eukaryota</taxon>
        <taxon>Fungi</taxon>
        <taxon>Dikarya</taxon>
        <taxon>Ascomycota</taxon>
        <taxon>Pezizomycotina</taxon>
        <taxon>Eurotiomycetes</taxon>
        <taxon>Chaetothyriomycetidae</taxon>
        <taxon>Chaetothyriales</taxon>
        <taxon>Herpotrichiellaceae</taxon>
        <taxon>Exophiala</taxon>
    </lineage>
</organism>
<dbReference type="Proteomes" id="UP000027920">
    <property type="component" value="Unassembled WGS sequence"/>
</dbReference>
<comment type="subcellular location">
    <subcellularLocation>
        <location evidence="1">Membrane</location>
        <topology evidence="1">Multi-pass membrane protein</topology>
    </subcellularLocation>
</comment>
<feature type="transmembrane region" description="Helical" evidence="7">
    <location>
        <begin position="133"/>
        <end position="158"/>
    </location>
</feature>
<keyword evidence="4 7" id="KW-1133">Transmembrane helix</keyword>
<dbReference type="SUPFAM" id="SSF103473">
    <property type="entry name" value="MFS general substrate transporter"/>
    <property type="match status" value="1"/>
</dbReference>
<feature type="transmembrane region" description="Helical" evidence="7">
    <location>
        <begin position="371"/>
        <end position="389"/>
    </location>
</feature>
<dbReference type="GeneID" id="25282098"/>
<evidence type="ECO:0000256" key="1">
    <source>
        <dbReference type="ARBA" id="ARBA00004141"/>
    </source>
</evidence>
<evidence type="ECO:0000256" key="5">
    <source>
        <dbReference type="ARBA" id="ARBA00023136"/>
    </source>
</evidence>
<keyword evidence="3 7" id="KW-0812">Transmembrane</keyword>
<dbReference type="PROSITE" id="PS50850">
    <property type="entry name" value="MFS"/>
    <property type="match status" value="1"/>
</dbReference>
<dbReference type="FunFam" id="1.20.1250.20:FF:000196">
    <property type="entry name" value="MFS toxin efflux pump (AflT)"/>
    <property type="match status" value="1"/>
</dbReference>
<evidence type="ECO:0000256" key="4">
    <source>
        <dbReference type="ARBA" id="ARBA00022989"/>
    </source>
</evidence>
<dbReference type="PANTHER" id="PTHR23501:SF193">
    <property type="entry name" value="MULTIDRUG TRANSPORTER, PUTATIVE (AFU_ORTHOLOGUE AFUA_8G00940)-RELATED"/>
    <property type="match status" value="1"/>
</dbReference>
<feature type="transmembrane region" description="Helical" evidence="7">
    <location>
        <begin position="221"/>
        <end position="240"/>
    </location>
</feature>
<evidence type="ECO:0000313" key="9">
    <source>
        <dbReference type="EMBL" id="KEF56994.1"/>
    </source>
</evidence>
<evidence type="ECO:0000256" key="7">
    <source>
        <dbReference type="SAM" id="Phobius"/>
    </source>
</evidence>
<dbReference type="CDD" id="cd17502">
    <property type="entry name" value="MFS_Azr1_MDR_like"/>
    <property type="match status" value="1"/>
</dbReference>
<dbReference type="HOGENOM" id="CLU_000960_22_1_1"/>
<feature type="transmembrane region" description="Helical" evidence="7">
    <location>
        <begin position="494"/>
        <end position="514"/>
    </location>
</feature>
<dbReference type="InterPro" id="IPR020846">
    <property type="entry name" value="MFS_dom"/>
</dbReference>
<dbReference type="OrthoDB" id="10021397at2759"/>
<feature type="transmembrane region" description="Helical" evidence="7">
    <location>
        <begin position="62"/>
        <end position="82"/>
    </location>
</feature>
<dbReference type="Gene3D" id="1.20.1250.20">
    <property type="entry name" value="MFS general substrate transporter like domains"/>
    <property type="match status" value="2"/>
</dbReference>
<dbReference type="AlphaFoldDB" id="A0A072PA60"/>
<feature type="transmembrane region" description="Helical" evidence="7">
    <location>
        <begin position="534"/>
        <end position="553"/>
    </location>
</feature>
<proteinExistence type="inferred from homology"/>
<evidence type="ECO:0000256" key="2">
    <source>
        <dbReference type="ARBA" id="ARBA00007520"/>
    </source>
</evidence>
<reference evidence="9 10" key="1">
    <citation type="submission" date="2013-03" db="EMBL/GenBank/DDBJ databases">
        <title>The Genome Sequence of Exophiala aquamarina CBS 119918.</title>
        <authorList>
            <consortium name="The Broad Institute Genomics Platform"/>
            <person name="Cuomo C."/>
            <person name="de Hoog S."/>
            <person name="Gorbushina A."/>
            <person name="Walker B."/>
            <person name="Young S.K."/>
            <person name="Zeng Q."/>
            <person name="Gargeya S."/>
            <person name="Fitzgerald M."/>
            <person name="Haas B."/>
            <person name="Abouelleil A."/>
            <person name="Allen A.W."/>
            <person name="Alvarado L."/>
            <person name="Arachchi H.M."/>
            <person name="Berlin A.M."/>
            <person name="Chapman S.B."/>
            <person name="Gainer-Dewar J."/>
            <person name="Goldberg J."/>
            <person name="Griggs A."/>
            <person name="Gujja S."/>
            <person name="Hansen M."/>
            <person name="Howarth C."/>
            <person name="Imamovic A."/>
            <person name="Ireland A."/>
            <person name="Larimer J."/>
            <person name="McCowan C."/>
            <person name="Murphy C."/>
            <person name="Pearson M."/>
            <person name="Poon T.W."/>
            <person name="Priest M."/>
            <person name="Roberts A."/>
            <person name="Saif S."/>
            <person name="Shea T."/>
            <person name="Sisk P."/>
            <person name="Sykes S."/>
            <person name="Wortman J."/>
            <person name="Nusbaum C."/>
            <person name="Birren B."/>
        </authorList>
    </citation>
    <scope>NUCLEOTIDE SEQUENCE [LARGE SCALE GENOMIC DNA]</scope>
    <source>
        <strain evidence="9 10">CBS 119918</strain>
    </source>
</reference>
<dbReference type="EMBL" id="AMGV01000005">
    <property type="protein sequence ID" value="KEF56994.1"/>
    <property type="molecule type" value="Genomic_DNA"/>
</dbReference>
<evidence type="ECO:0000259" key="8">
    <source>
        <dbReference type="PROSITE" id="PS50850"/>
    </source>
</evidence>
<gene>
    <name evidence="9" type="ORF">A1O9_07184</name>
</gene>
<feature type="transmembrane region" description="Helical" evidence="7">
    <location>
        <begin position="102"/>
        <end position="121"/>
    </location>
</feature>
<feature type="transmembrane region" description="Helical" evidence="7">
    <location>
        <begin position="261"/>
        <end position="283"/>
    </location>
</feature>
<dbReference type="VEuPathDB" id="FungiDB:A1O9_07184"/>
<feature type="transmembrane region" description="Helical" evidence="7">
    <location>
        <begin position="189"/>
        <end position="209"/>
    </location>
</feature>
<feature type="transmembrane region" description="Helical" evidence="7">
    <location>
        <begin position="396"/>
        <end position="416"/>
    </location>
</feature>
<feature type="transmembrane region" description="Helical" evidence="7">
    <location>
        <begin position="164"/>
        <end position="182"/>
    </location>
</feature>
<dbReference type="Pfam" id="PF07690">
    <property type="entry name" value="MFS_1"/>
    <property type="match status" value="1"/>
</dbReference>
<dbReference type="RefSeq" id="XP_013259584.1">
    <property type="nucleotide sequence ID" value="XM_013404130.1"/>
</dbReference>
<keyword evidence="5 7" id="KW-0472">Membrane</keyword>
<dbReference type="GO" id="GO:0005886">
    <property type="term" value="C:plasma membrane"/>
    <property type="evidence" value="ECO:0007669"/>
    <property type="project" value="TreeGrafter"/>
</dbReference>
<feature type="transmembrane region" description="Helical" evidence="7">
    <location>
        <begin position="330"/>
        <end position="351"/>
    </location>
</feature>
<keyword evidence="10" id="KW-1185">Reference proteome</keyword>
<dbReference type="InterPro" id="IPR011701">
    <property type="entry name" value="MFS"/>
</dbReference>
<comment type="similarity">
    <text evidence="2">Belongs to the major facilitator superfamily. TCR/Tet family.</text>
</comment>
<evidence type="ECO:0000256" key="6">
    <source>
        <dbReference type="SAM" id="MobiDB-lite"/>
    </source>
</evidence>
<feature type="domain" description="Major facilitator superfamily (MFS) profile" evidence="8">
    <location>
        <begin position="67"/>
        <end position="518"/>
    </location>
</feature>
<protein>
    <recommendedName>
        <fullName evidence="8">Major facilitator superfamily (MFS) profile domain-containing protein</fullName>
    </recommendedName>
</protein>
<feature type="region of interest" description="Disordered" evidence="6">
    <location>
        <begin position="32"/>
        <end position="52"/>
    </location>
</feature>
<accession>A0A072PA60</accession>